<keyword evidence="4" id="KW-0408">Iron</keyword>
<evidence type="ECO:0000256" key="4">
    <source>
        <dbReference type="ARBA" id="ARBA00023004"/>
    </source>
</evidence>
<dbReference type="Pfam" id="PF00067">
    <property type="entry name" value="p450"/>
    <property type="match status" value="1"/>
</dbReference>
<dbReference type="GO" id="GO:0005506">
    <property type="term" value="F:iron ion binding"/>
    <property type="evidence" value="ECO:0007669"/>
    <property type="project" value="InterPro"/>
</dbReference>
<organism evidence="5 6">
    <name type="scientific">Coptis chinensis</name>
    <dbReference type="NCBI Taxonomy" id="261450"/>
    <lineage>
        <taxon>Eukaryota</taxon>
        <taxon>Viridiplantae</taxon>
        <taxon>Streptophyta</taxon>
        <taxon>Embryophyta</taxon>
        <taxon>Tracheophyta</taxon>
        <taxon>Spermatophyta</taxon>
        <taxon>Magnoliopsida</taxon>
        <taxon>Ranunculales</taxon>
        <taxon>Ranunculaceae</taxon>
        <taxon>Coptidoideae</taxon>
        <taxon>Coptis</taxon>
    </lineage>
</organism>
<dbReference type="InterPro" id="IPR002401">
    <property type="entry name" value="Cyt_P450_E_grp-I"/>
</dbReference>
<name>A0A835LUY0_9MAGN</name>
<dbReference type="GO" id="GO:0016705">
    <property type="term" value="F:oxidoreductase activity, acting on paired donors, with incorporation or reduction of molecular oxygen"/>
    <property type="evidence" value="ECO:0007669"/>
    <property type="project" value="InterPro"/>
</dbReference>
<evidence type="ECO:0000313" key="5">
    <source>
        <dbReference type="EMBL" id="KAF9600416.1"/>
    </source>
</evidence>
<dbReference type="InterPro" id="IPR036396">
    <property type="entry name" value="Cyt_P450_sf"/>
</dbReference>
<dbReference type="GO" id="GO:0020037">
    <property type="term" value="F:heme binding"/>
    <property type="evidence" value="ECO:0007669"/>
    <property type="project" value="InterPro"/>
</dbReference>
<evidence type="ECO:0000256" key="3">
    <source>
        <dbReference type="ARBA" id="ARBA00023002"/>
    </source>
</evidence>
<keyword evidence="2" id="KW-0479">Metal-binding</keyword>
<comment type="caution">
    <text evidence="5">The sequence shown here is derived from an EMBL/GenBank/DDBJ whole genome shotgun (WGS) entry which is preliminary data.</text>
</comment>
<evidence type="ECO:0008006" key="7">
    <source>
        <dbReference type="Google" id="ProtNLM"/>
    </source>
</evidence>
<dbReference type="GO" id="GO:0044550">
    <property type="term" value="P:secondary metabolite biosynthetic process"/>
    <property type="evidence" value="ECO:0007669"/>
    <property type="project" value="UniProtKB-ARBA"/>
</dbReference>
<dbReference type="PANTHER" id="PTHR47947:SF8">
    <property type="entry name" value="CYTOCHROME P450 82C4-LIKE"/>
    <property type="match status" value="1"/>
</dbReference>
<dbReference type="SUPFAM" id="SSF48264">
    <property type="entry name" value="Cytochrome P450"/>
    <property type="match status" value="1"/>
</dbReference>
<dbReference type="InterPro" id="IPR001128">
    <property type="entry name" value="Cyt_P450"/>
</dbReference>
<dbReference type="EMBL" id="JADFTS010000006">
    <property type="protein sequence ID" value="KAF9600416.1"/>
    <property type="molecule type" value="Genomic_DNA"/>
</dbReference>
<keyword evidence="3" id="KW-0560">Oxidoreductase</keyword>
<dbReference type="GO" id="GO:0046246">
    <property type="term" value="P:terpene biosynthetic process"/>
    <property type="evidence" value="ECO:0007669"/>
    <property type="project" value="TreeGrafter"/>
</dbReference>
<evidence type="ECO:0000256" key="2">
    <source>
        <dbReference type="ARBA" id="ARBA00022723"/>
    </source>
</evidence>
<dbReference type="Proteomes" id="UP000631114">
    <property type="component" value="Unassembled WGS sequence"/>
</dbReference>
<sequence length="297" mass="33156">MILQLVLAFLAVFVLYTKFWYKSAPSKSSTTNYKRRNVAPVAGGAKPILGHLQMLMGGELPHHVLGKLADKYGPAFMIQIGPHPELVVSSWELAKECFTTNDKYFTNRPSNMAMKLLTYDQASVGFAPYGPLWVEMRKVSKSNLLTSQRIQMQNQVRASEVGAFFNELYQLCSTSNDTTCTVTDGAIGHEVGQGSVIVEMNKWFEELTLNVVTRMVSGKQNYGTKARLGLNEAKHFKKVIDDAAQFMGNLVISDIFPSLGWLDYMLGHVGAMKKTAKELDSIFGSWVDEHQQKEKSV</sequence>
<protein>
    <recommendedName>
        <fullName evidence="7">Cytochrome P450</fullName>
    </recommendedName>
</protein>
<dbReference type="GO" id="GO:0004497">
    <property type="term" value="F:monooxygenase activity"/>
    <property type="evidence" value="ECO:0007669"/>
    <property type="project" value="InterPro"/>
</dbReference>
<keyword evidence="1" id="KW-0349">Heme</keyword>
<dbReference type="Gene3D" id="1.10.630.10">
    <property type="entry name" value="Cytochrome P450"/>
    <property type="match status" value="1"/>
</dbReference>
<evidence type="ECO:0000313" key="6">
    <source>
        <dbReference type="Proteomes" id="UP000631114"/>
    </source>
</evidence>
<accession>A0A835LUY0</accession>
<dbReference type="PRINTS" id="PR00463">
    <property type="entry name" value="EP450I"/>
</dbReference>
<dbReference type="PANTHER" id="PTHR47947">
    <property type="entry name" value="CYTOCHROME P450 82C3-RELATED"/>
    <property type="match status" value="1"/>
</dbReference>
<gene>
    <name evidence="5" type="ORF">IFM89_009331</name>
</gene>
<proteinExistence type="predicted"/>
<dbReference type="OrthoDB" id="2789670at2759"/>
<keyword evidence="6" id="KW-1185">Reference proteome</keyword>
<dbReference type="AlphaFoldDB" id="A0A835LUY0"/>
<evidence type="ECO:0000256" key="1">
    <source>
        <dbReference type="ARBA" id="ARBA00022617"/>
    </source>
</evidence>
<dbReference type="InterPro" id="IPR050651">
    <property type="entry name" value="Plant_Cytochrome_P450_Monoox"/>
</dbReference>
<reference evidence="5 6" key="1">
    <citation type="submission" date="2020-10" db="EMBL/GenBank/DDBJ databases">
        <title>The Coptis chinensis genome and diversification of protoberbering-type alkaloids.</title>
        <authorList>
            <person name="Wang B."/>
            <person name="Shu S."/>
            <person name="Song C."/>
            <person name="Liu Y."/>
        </authorList>
    </citation>
    <scope>NUCLEOTIDE SEQUENCE [LARGE SCALE GENOMIC DNA]</scope>
    <source>
        <strain evidence="5">HL-2020</strain>
        <tissue evidence="5">Leaf</tissue>
    </source>
</reference>